<name>X1LRF3_9ZZZZ</name>
<evidence type="ECO:0000313" key="1">
    <source>
        <dbReference type="EMBL" id="GAI08401.1"/>
    </source>
</evidence>
<sequence>MNPVKAIPAAKRFLFTSLFLLALSFAEAQMVTGIWHGKINGQKTEIKIIKSGDSVIGTSYYYSSPKSYRRYTIKGYFDEKTNQVVWWDDQLIEERSGGLFSAPGKVPLLSRADFNCPGGGVMLLDGSSNEKNEEIKDGSVHLEITYKGPLFNDEWDWVIDNFTIGANDPYIIDSISLIAFKPRETVPQKDEPVFVSNKPGMVVVPPAIDKKQG</sequence>
<organism evidence="1">
    <name type="scientific">marine sediment metagenome</name>
    <dbReference type="NCBI Taxonomy" id="412755"/>
    <lineage>
        <taxon>unclassified sequences</taxon>
        <taxon>metagenomes</taxon>
        <taxon>ecological metagenomes</taxon>
    </lineage>
</organism>
<proteinExistence type="predicted"/>
<protein>
    <submittedName>
        <fullName evidence="1">Uncharacterized protein</fullName>
    </submittedName>
</protein>
<dbReference type="AlphaFoldDB" id="X1LRF3"/>
<comment type="caution">
    <text evidence="1">The sequence shown here is derived from an EMBL/GenBank/DDBJ whole genome shotgun (WGS) entry which is preliminary data.</text>
</comment>
<gene>
    <name evidence="1" type="ORF">S06H3_12526</name>
</gene>
<feature type="non-terminal residue" evidence="1">
    <location>
        <position position="213"/>
    </location>
</feature>
<accession>X1LRF3</accession>
<dbReference type="EMBL" id="BARV01006127">
    <property type="protein sequence ID" value="GAI08401.1"/>
    <property type="molecule type" value="Genomic_DNA"/>
</dbReference>
<reference evidence="1" key="1">
    <citation type="journal article" date="2014" name="Front. Microbiol.">
        <title>High frequency of phylogenetically diverse reductive dehalogenase-homologous genes in deep subseafloor sedimentary metagenomes.</title>
        <authorList>
            <person name="Kawai M."/>
            <person name="Futagami T."/>
            <person name="Toyoda A."/>
            <person name="Takaki Y."/>
            <person name="Nishi S."/>
            <person name="Hori S."/>
            <person name="Arai W."/>
            <person name="Tsubouchi T."/>
            <person name="Morono Y."/>
            <person name="Uchiyama I."/>
            <person name="Ito T."/>
            <person name="Fujiyama A."/>
            <person name="Inagaki F."/>
            <person name="Takami H."/>
        </authorList>
    </citation>
    <scope>NUCLEOTIDE SEQUENCE</scope>
    <source>
        <strain evidence="1">Expedition CK06-06</strain>
    </source>
</reference>